<reference evidence="2" key="1">
    <citation type="submission" date="2021-11" db="EMBL/GenBank/DDBJ databases">
        <title>Australian commercial rhizobial inoculants.</title>
        <authorList>
            <person name="Kohlmeier M.G."/>
            <person name="O'Hara G.W."/>
            <person name="Colombi E."/>
            <person name="Ramsay J.P."/>
            <person name="Terpolilli J."/>
        </authorList>
    </citation>
    <scope>NUCLEOTIDE SEQUENCE</scope>
    <source>
        <strain evidence="2">CC829</strain>
        <plasmid evidence="2">pCC829_1</plasmid>
    </source>
</reference>
<geneLocation type="plasmid" evidence="2 3">
    <name>pCC829_1</name>
</geneLocation>
<sequence>MTDPLTAEAIYLRLGSLMADAPDLKADPTPIHAVGSLWGRAIARRVLIGANIVSVRIVATAAVRSSANGSRAYRCRSDTVAPIAVAAIAAPIAVAPVACAAHCNSAAAPRSSNCDRTAAVTAATPIGTSAAPSLGIIGDQAGDEQNESGKRSENIAEHDRNPSMKSLSPAREIAALSAQEVDVDQSNQPAHCGAYAMFPHLSGKRMVASEARSRSAAVFGAPFDLYRSGHAQYWTKLVSCLDFDRSCASTTNDGFS</sequence>
<name>A0ABY3R029_9BRAD</name>
<dbReference type="Proteomes" id="UP001430990">
    <property type="component" value="Plasmid pCC829_1"/>
</dbReference>
<feature type="region of interest" description="Disordered" evidence="1">
    <location>
        <begin position="131"/>
        <end position="167"/>
    </location>
</feature>
<protein>
    <submittedName>
        <fullName evidence="2">Uncharacterized protein</fullName>
    </submittedName>
</protein>
<evidence type="ECO:0000256" key="1">
    <source>
        <dbReference type="SAM" id="MobiDB-lite"/>
    </source>
</evidence>
<organism evidence="2 3">
    <name type="scientific">Bradyrhizobium barranii</name>
    <dbReference type="NCBI Taxonomy" id="2992140"/>
    <lineage>
        <taxon>Bacteria</taxon>
        <taxon>Pseudomonadati</taxon>
        <taxon>Pseudomonadota</taxon>
        <taxon>Alphaproteobacteria</taxon>
        <taxon>Hyphomicrobiales</taxon>
        <taxon>Nitrobacteraceae</taxon>
        <taxon>Bradyrhizobium</taxon>
    </lineage>
</organism>
<evidence type="ECO:0000313" key="3">
    <source>
        <dbReference type="Proteomes" id="UP001430990"/>
    </source>
</evidence>
<keyword evidence="3" id="KW-1185">Reference proteome</keyword>
<dbReference type="EMBL" id="CP088101">
    <property type="protein sequence ID" value="UFW91649.1"/>
    <property type="molecule type" value="Genomic_DNA"/>
</dbReference>
<proteinExistence type="predicted"/>
<feature type="compositionally biased region" description="Basic and acidic residues" evidence="1">
    <location>
        <begin position="147"/>
        <end position="162"/>
    </location>
</feature>
<keyword evidence="2" id="KW-0614">Plasmid</keyword>
<gene>
    <name evidence="2" type="ORF">BjapCC829_47700</name>
</gene>
<accession>A0ABY3R029</accession>
<evidence type="ECO:0000313" key="2">
    <source>
        <dbReference type="EMBL" id="UFW91649.1"/>
    </source>
</evidence>